<feature type="domain" description="ComEC/Rec2-related protein" evidence="7">
    <location>
        <begin position="238"/>
        <end position="503"/>
    </location>
</feature>
<reference evidence="9" key="2">
    <citation type="journal article" date="2021" name="PeerJ">
        <title>Extensive microbial diversity within the chicken gut microbiome revealed by metagenomics and culture.</title>
        <authorList>
            <person name="Gilroy R."/>
            <person name="Ravi A."/>
            <person name="Getino M."/>
            <person name="Pursley I."/>
            <person name="Horton D.L."/>
            <person name="Alikhan N.F."/>
            <person name="Baker D."/>
            <person name="Gharbi K."/>
            <person name="Hall N."/>
            <person name="Watson M."/>
            <person name="Adriaenssens E.M."/>
            <person name="Foster-Nyarko E."/>
            <person name="Jarju S."/>
            <person name="Secka A."/>
            <person name="Antonio M."/>
            <person name="Oren A."/>
            <person name="Chaudhuri R.R."/>
            <person name="La Ragione R."/>
            <person name="Hildebrand F."/>
            <person name="Pallen M.J."/>
        </authorList>
    </citation>
    <scope>NUCLEOTIDE SEQUENCE</scope>
    <source>
        <strain evidence="9">21143</strain>
    </source>
</reference>
<dbReference type="InterPro" id="IPR025405">
    <property type="entry name" value="DUF4131"/>
</dbReference>
<feature type="transmembrane region" description="Helical" evidence="6">
    <location>
        <begin position="490"/>
        <end position="506"/>
    </location>
</feature>
<name>A0A9D1GEV7_9BACT</name>
<sequence length="706" mass="79770">MRRGLFDDAPFIRLAIPFAAGIALQEIIPDIFLWVSFIIGIVFLILHTYSLQHIELRFRNRFFFSIAACALLITAGGATMRICDREKIPEENPNSFRYAIARIDVADSDTSRNIGCQATIIALVQDSTKNIPAEIPTILRIENTPHTKKPETGDLILFTPRLAPIANKQNPEAFDYATLMRHRGYIYTQYLPINKWTTIGHTDRPSLKAYAESLRDHCLKIIDNGRFTPHARSILKALLLGYTEDLDQEQRDSFSTAGLSHVLAVSGLHLGIIWAVIAALLAPLTWLHLHRVRAAIILVLLWGYAFLTGLSPSVIRACIMVSVVLTGILIGRRARPMNSLFIAAFGMLLYNPHYLFQVSFQLSFLSVFTILLFYKPIYNLLPHSNYIAEKAASLLSVSAAAQIGTLPLVIYYFHELPLLGLLTNLIIVPLLPILLGGGFLWLLLSGIGINIPVLTHIINGMADGLDQFSRLIERYDWSSIQNIWVEPESLILWFILIFGGAAVFLSHQVKGLIGLLSFVLFFLIIETFDNHPPLHNALVIYQESGGTTTLNFIDNGMNTLFPLDTFPQRSTEREAQRFWIKNGIDNISFISDSTTYGNLRIELPYIAFQKERIIVLGDDRWQEVTSHERMSIDYAIVVPGFKGKIDDIRQIFDIREIVLAHNLPYFQQKSLQEECRRLRISCHRIRTDGAFIANTTPVKTQMKDAN</sequence>
<evidence type="ECO:0000259" key="8">
    <source>
        <dbReference type="Pfam" id="PF13567"/>
    </source>
</evidence>
<keyword evidence="5 6" id="KW-0472">Membrane</keyword>
<gene>
    <name evidence="9" type="ORF">IAD06_06695</name>
</gene>
<keyword evidence="2" id="KW-1003">Cell membrane</keyword>
<feature type="transmembrane region" description="Helical" evidence="6">
    <location>
        <begin position="258"/>
        <end position="282"/>
    </location>
</feature>
<dbReference type="Pfam" id="PF13567">
    <property type="entry name" value="DUF4131"/>
    <property type="match status" value="1"/>
</dbReference>
<dbReference type="PANTHER" id="PTHR30619">
    <property type="entry name" value="DNA INTERNALIZATION/COMPETENCE PROTEIN COMEC/REC2"/>
    <property type="match status" value="1"/>
</dbReference>
<evidence type="ECO:0000256" key="3">
    <source>
        <dbReference type="ARBA" id="ARBA00022692"/>
    </source>
</evidence>
<feature type="transmembrane region" description="Helical" evidence="6">
    <location>
        <begin position="289"/>
        <end position="307"/>
    </location>
</feature>
<dbReference type="AlphaFoldDB" id="A0A9D1GEV7"/>
<dbReference type="Proteomes" id="UP000886722">
    <property type="component" value="Unassembled WGS sequence"/>
</dbReference>
<feature type="transmembrane region" description="Helical" evidence="6">
    <location>
        <begin position="362"/>
        <end position="381"/>
    </location>
</feature>
<evidence type="ECO:0000256" key="5">
    <source>
        <dbReference type="ARBA" id="ARBA00023136"/>
    </source>
</evidence>
<dbReference type="PANTHER" id="PTHR30619:SF1">
    <property type="entry name" value="RECOMBINATION PROTEIN 2"/>
    <property type="match status" value="1"/>
</dbReference>
<comment type="caution">
    <text evidence="9">The sequence shown here is derived from an EMBL/GenBank/DDBJ whole genome shotgun (WGS) entry which is preliminary data.</text>
</comment>
<feature type="transmembrane region" description="Helical" evidence="6">
    <location>
        <begin position="31"/>
        <end position="50"/>
    </location>
</feature>
<evidence type="ECO:0000256" key="4">
    <source>
        <dbReference type="ARBA" id="ARBA00022989"/>
    </source>
</evidence>
<feature type="transmembrane region" description="Helical" evidence="6">
    <location>
        <begin position="62"/>
        <end position="82"/>
    </location>
</feature>
<dbReference type="EMBL" id="DVKT01000051">
    <property type="protein sequence ID" value="HIT39708.1"/>
    <property type="molecule type" value="Genomic_DNA"/>
</dbReference>
<dbReference type="InterPro" id="IPR004477">
    <property type="entry name" value="ComEC_N"/>
</dbReference>
<dbReference type="Pfam" id="PF03772">
    <property type="entry name" value="Competence"/>
    <property type="match status" value="1"/>
</dbReference>
<dbReference type="NCBIfam" id="TIGR00360">
    <property type="entry name" value="ComEC_N-term"/>
    <property type="match status" value="1"/>
</dbReference>
<feature type="transmembrane region" description="Helical" evidence="6">
    <location>
        <begin position="512"/>
        <end position="528"/>
    </location>
</feature>
<accession>A0A9D1GEV7</accession>
<protein>
    <submittedName>
        <fullName evidence="9">ComEC/Rec2 family competence protein</fullName>
    </submittedName>
</protein>
<evidence type="ECO:0000313" key="9">
    <source>
        <dbReference type="EMBL" id="HIT39708.1"/>
    </source>
</evidence>
<proteinExistence type="predicted"/>
<feature type="transmembrane region" description="Helical" evidence="6">
    <location>
        <begin position="393"/>
        <end position="413"/>
    </location>
</feature>
<dbReference type="GO" id="GO:0005886">
    <property type="term" value="C:plasma membrane"/>
    <property type="evidence" value="ECO:0007669"/>
    <property type="project" value="UniProtKB-SubCell"/>
</dbReference>
<keyword evidence="3 6" id="KW-0812">Transmembrane</keyword>
<comment type="subcellular location">
    <subcellularLocation>
        <location evidence="1">Cell membrane</location>
        <topology evidence="1">Multi-pass membrane protein</topology>
    </subcellularLocation>
</comment>
<evidence type="ECO:0000256" key="2">
    <source>
        <dbReference type="ARBA" id="ARBA00022475"/>
    </source>
</evidence>
<reference evidence="9" key="1">
    <citation type="submission" date="2020-10" db="EMBL/GenBank/DDBJ databases">
        <authorList>
            <person name="Gilroy R."/>
        </authorList>
    </citation>
    <scope>NUCLEOTIDE SEQUENCE</scope>
    <source>
        <strain evidence="9">21143</strain>
    </source>
</reference>
<keyword evidence="4 6" id="KW-1133">Transmembrane helix</keyword>
<evidence type="ECO:0000256" key="1">
    <source>
        <dbReference type="ARBA" id="ARBA00004651"/>
    </source>
</evidence>
<feature type="domain" description="DUF4131" evidence="8">
    <location>
        <begin position="33"/>
        <end position="191"/>
    </location>
</feature>
<evidence type="ECO:0000259" key="7">
    <source>
        <dbReference type="Pfam" id="PF03772"/>
    </source>
</evidence>
<evidence type="ECO:0000256" key="6">
    <source>
        <dbReference type="SAM" id="Phobius"/>
    </source>
</evidence>
<dbReference type="InterPro" id="IPR052159">
    <property type="entry name" value="Competence_DNA_uptake"/>
</dbReference>
<organism evidence="9 10">
    <name type="scientific">Candidatus Caccoplasma intestinavium</name>
    <dbReference type="NCBI Taxonomy" id="2840716"/>
    <lineage>
        <taxon>Bacteria</taxon>
        <taxon>Pseudomonadati</taxon>
        <taxon>Bacteroidota</taxon>
        <taxon>Bacteroidia</taxon>
        <taxon>Bacteroidales</taxon>
        <taxon>Bacteroidaceae</taxon>
        <taxon>Bacteroidaceae incertae sedis</taxon>
        <taxon>Candidatus Caccoplasma</taxon>
    </lineage>
</organism>
<evidence type="ECO:0000313" key="10">
    <source>
        <dbReference type="Proteomes" id="UP000886722"/>
    </source>
</evidence>
<feature type="transmembrane region" description="Helical" evidence="6">
    <location>
        <begin position="313"/>
        <end position="331"/>
    </location>
</feature>
<feature type="transmembrane region" description="Helical" evidence="6">
    <location>
        <begin position="419"/>
        <end position="444"/>
    </location>
</feature>